<dbReference type="PANTHER" id="PTHR15822:SF4">
    <property type="entry name" value="TYROSYL-DNA PHOSPHODIESTERASE 2"/>
    <property type="match status" value="1"/>
</dbReference>
<dbReference type="InterPro" id="IPR051547">
    <property type="entry name" value="TDP2-like"/>
</dbReference>
<keyword evidence="8" id="KW-0234">DNA repair</keyword>
<dbReference type="InterPro" id="IPR005135">
    <property type="entry name" value="Endo/exonuclease/phosphatase"/>
</dbReference>
<comment type="cofactor">
    <cofactor evidence="2">
        <name>Mg(2+)</name>
        <dbReference type="ChEBI" id="CHEBI:18420"/>
    </cofactor>
</comment>
<keyword evidence="10" id="KW-0255">Endonuclease</keyword>
<feature type="domain" description="Endonuclease/exonuclease/phosphatase" evidence="9">
    <location>
        <begin position="12"/>
        <end position="261"/>
    </location>
</feature>
<evidence type="ECO:0000256" key="4">
    <source>
        <dbReference type="ARBA" id="ARBA00022723"/>
    </source>
</evidence>
<keyword evidence="7" id="KW-0460">Magnesium</keyword>
<dbReference type="Gene3D" id="3.60.10.10">
    <property type="entry name" value="Endonuclease/exonuclease/phosphatase"/>
    <property type="match status" value="1"/>
</dbReference>
<keyword evidence="6" id="KW-0378">Hydrolase</keyword>
<accession>A0ABY5K138</accession>
<keyword evidence="11" id="KW-1185">Reference proteome</keyword>
<protein>
    <submittedName>
        <fullName evidence="10">Endonuclease/exonuclease/phosphatase family protein</fullName>
    </submittedName>
</protein>
<evidence type="ECO:0000256" key="7">
    <source>
        <dbReference type="ARBA" id="ARBA00022842"/>
    </source>
</evidence>
<keyword evidence="5" id="KW-0227">DNA damage</keyword>
<sequence length="291" mass="30815">MDTDARATLRVLTLNVLAPANPDWEARAALLLRTVPALRVDVAAFQEVPVGDGGAFLRELVGHDVHVAVHDAPDGRGVGAALVARWPLRDVEQVDQVVTKRPDLLPWLGSVLADVDTPLGTVTFAHHKPTWELDREGERLQQAVRLVDALARRPAASATVVLGDFDATPDAASMRFLRGREPVGGRSTYHQDCWETVHGDEPGHTFSPANPLVAAGQVATALPRRIDHVLVAGGAFGPALDVVDCRRVLDRPVQGVWASDHCGVLADLALPGHAPGAWAPGATAGEGAGSR</sequence>
<dbReference type="PANTHER" id="PTHR15822">
    <property type="entry name" value="TRAF AND TNF RECEPTOR-ASSOCIATED PROTEIN"/>
    <property type="match status" value="1"/>
</dbReference>
<dbReference type="GO" id="GO:0004519">
    <property type="term" value="F:endonuclease activity"/>
    <property type="evidence" value="ECO:0007669"/>
    <property type="project" value="UniProtKB-KW"/>
</dbReference>
<reference evidence="10 11" key="1">
    <citation type="submission" date="2022-07" db="EMBL/GenBank/DDBJ databases">
        <title>Novel species in genus cellulomonas.</title>
        <authorList>
            <person name="Ye L."/>
        </authorList>
    </citation>
    <scope>NUCLEOTIDE SEQUENCE [LARGE SCALE GENOMIC DNA]</scope>
    <source>
        <strain evidence="11">zg-Y908</strain>
    </source>
</reference>
<evidence type="ECO:0000256" key="1">
    <source>
        <dbReference type="ARBA" id="ARBA00001936"/>
    </source>
</evidence>
<evidence type="ECO:0000313" key="10">
    <source>
        <dbReference type="EMBL" id="UUI63504.1"/>
    </source>
</evidence>
<evidence type="ECO:0000259" key="9">
    <source>
        <dbReference type="Pfam" id="PF03372"/>
    </source>
</evidence>
<evidence type="ECO:0000256" key="6">
    <source>
        <dbReference type="ARBA" id="ARBA00022801"/>
    </source>
</evidence>
<evidence type="ECO:0000313" key="11">
    <source>
        <dbReference type="Proteomes" id="UP001317322"/>
    </source>
</evidence>
<evidence type="ECO:0000256" key="3">
    <source>
        <dbReference type="ARBA" id="ARBA00022722"/>
    </source>
</evidence>
<dbReference type="EMBL" id="CP101989">
    <property type="protein sequence ID" value="UUI63504.1"/>
    <property type="molecule type" value="Genomic_DNA"/>
</dbReference>
<keyword evidence="4" id="KW-0479">Metal-binding</keyword>
<dbReference type="InterPro" id="IPR036691">
    <property type="entry name" value="Endo/exonu/phosph_ase_sf"/>
</dbReference>
<dbReference type="RefSeq" id="WP_227563050.1">
    <property type="nucleotide sequence ID" value="NZ_CP101989.1"/>
</dbReference>
<dbReference type="SUPFAM" id="SSF56219">
    <property type="entry name" value="DNase I-like"/>
    <property type="match status" value="1"/>
</dbReference>
<gene>
    <name evidence="10" type="ORF">NP075_10025</name>
</gene>
<organism evidence="10 11">
    <name type="scientific">Cellulomonas wangsupingiae</name>
    <dbReference type="NCBI Taxonomy" id="2968085"/>
    <lineage>
        <taxon>Bacteria</taxon>
        <taxon>Bacillati</taxon>
        <taxon>Actinomycetota</taxon>
        <taxon>Actinomycetes</taxon>
        <taxon>Micrococcales</taxon>
        <taxon>Cellulomonadaceae</taxon>
        <taxon>Cellulomonas</taxon>
    </lineage>
</organism>
<comment type="cofactor">
    <cofactor evidence="1">
        <name>Mn(2+)</name>
        <dbReference type="ChEBI" id="CHEBI:29035"/>
    </cofactor>
</comment>
<evidence type="ECO:0000256" key="8">
    <source>
        <dbReference type="ARBA" id="ARBA00023204"/>
    </source>
</evidence>
<dbReference type="Proteomes" id="UP001317322">
    <property type="component" value="Chromosome"/>
</dbReference>
<proteinExistence type="predicted"/>
<evidence type="ECO:0000256" key="2">
    <source>
        <dbReference type="ARBA" id="ARBA00001946"/>
    </source>
</evidence>
<name>A0ABY5K138_9CELL</name>
<evidence type="ECO:0000256" key="5">
    <source>
        <dbReference type="ARBA" id="ARBA00022763"/>
    </source>
</evidence>
<keyword evidence="3" id="KW-0540">Nuclease</keyword>
<dbReference type="Pfam" id="PF03372">
    <property type="entry name" value="Exo_endo_phos"/>
    <property type="match status" value="1"/>
</dbReference>